<dbReference type="EMBL" id="JBEDUW010000006">
    <property type="protein sequence ID" value="KAK9919411.1"/>
    <property type="molecule type" value="Genomic_DNA"/>
</dbReference>
<proteinExistence type="predicted"/>
<evidence type="ECO:0000313" key="3">
    <source>
        <dbReference type="Proteomes" id="UP001457282"/>
    </source>
</evidence>
<keyword evidence="1" id="KW-0472">Membrane</keyword>
<name>A0AAW1W3A8_RUBAR</name>
<dbReference type="Proteomes" id="UP001457282">
    <property type="component" value="Unassembled WGS sequence"/>
</dbReference>
<accession>A0AAW1W3A8</accession>
<evidence type="ECO:0000256" key="1">
    <source>
        <dbReference type="SAM" id="Phobius"/>
    </source>
</evidence>
<dbReference type="AlphaFoldDB" id="A0AAW1W3A8"/>
<keyword evidence="1" id="KW-0812">Transmembrane</keyword>
<keyword evidence="3" id="KW-1185">Reference proteome</keyword>
<comment type="caution">
    <text evidence="2">The sequence shown here is derived from an EMBL/GenBank/DDBJ whole genome shotgun (WGS) entry which is preliminary data.</text>
</comment>
<organism evidence="2 3">
    <name type="scientific">Rubus argutus</name>
    <name type="common">Southern blackberry</name>
    <dbReference type="NCBI Taxonomy" id="59490"/>
    <lineage>
        <taxon>Eukaryota</taxon>
        <taxon>Viridiplantae</taxon>
        <taxon>Streptophyta</taxon>
        <taxon>Embryophyta</taxon>
        <taxon>Tracheophyta</taxon>
        <taxon>Spermatophyta</taxon>
        <taxon>Magnoliopsida</taxon>
        <taxon>eudicotyledons</taxon>
        <taxon>Gunneridae</taxon>
        <taxon>Pentapetalae</taxon>
        <taxon>rosids</taxon>
        <taxon>fabids</taxon>
        <taxon>Rosales</taxon>
        <taxon>Rosaceae</taxon>
        <taxon>Rosoideae</taxon>
        <taxon>Rosoideae incertae sedis</taxon>
        <taxon>Rubus</taxon>
    </lineage>
</organism>
<keyword evidence="1" id="KW-1133">Transmembrane helix</keyword>
<gene>
    <name evidence="2" type="ORF">M0R45_028004</name>
</gene>
<feature type="transmembrane region" description="Helical" evidence="1">
    <location>
        <begin position="64"/>
        <end position="82"/>
    </location>
</feature>
<reference evidence="2 3" key="1">
    <citation type="journal article" date="2023" name="G3 (Bethesda)">
        <title>A chromosome-length genome assembly and annotation of blackberry (Rubus argutus, cv. 'Hillquist').</title>
        <authorList>
            <person name="Bruna T."/>
            <person name="Aryal R."/>
            <person name="Dudchenko O."/>
            <person name="Sargent D.J."/>
            <person name="Mead D."/>
            <person name="Buti M."/>
            <person name="Cavallini A."/>
            <person name="Hytonen T."/>
            <person name="Andres J."/>
            <person name="Pham M."/>
            <person name="Weisz D."/>
            <person name="Mascagni F."/>
            <person name="Usai G."/>
            <person name="Natali L."/>
            <person name="Bassil N."/>
            <person name="Fernandez G.E."/>
            <person name="Lomsadze A."/>
            <person name="Armour M."/>
            <person name="Olukolu B."/>
            <person name="Poorten T."/>
            <person name="Britton C."/>
            <person name="Davik J."/>
            <person name="Ashrafi H."/>
            <person name="Aiden E.L."/>
            <person name="Borodovsky M."/>
            <person name="Worthington M."/>
        </authorList>
    </citation>
    <scope>NUCLEOTIDE SEQUENCE [LARGE SCALE GENOMIC DNA]</scope>
    <source>
        <strain evidence="2">PI 553951</strain>
    </source>
</reference>
<evidence type="ECO:0000313" key="2">
    <source>
        <dbReference type="EMBL" id="KAK9919411.1"/>
    </source>
</evidence>
<sequence length="214" mass="24465">MLANKWMVNESELSVIHYTLGPLKPWDWWTSWLLKPVDVWQNVREGLKESLPGTGGGRNPNDALVVKILFLIPFLALLFCYYRSFLQMREYFGSLCRSSFYDQIKHIYYKIRSTGTLNYTGVSTSSTINPSNQTKVPLLLRWNVYCCLFHGCCGGPCPCSYNCTSTSYAMDGLLLIQQQCKQCFPLVLNQLMTILEKVINGKYLCVIVLHCIMG</sequence>
<protein>
    <submittedName>
        <fullName evidence="2">Uncharacterized protein</fullName>
    </submittedName>
</protein>